<dbReference type="Proteomes" id="UP000887565">
    <property type="component" value="Unplaced"/>
</dbReference>
<proteinExistence type="predicted"/>
<dbReference type="WBParaSite" id="nRc.2.0.1.t00446-RA">
    <property type="protein sequence ID" value="nRc.2.0.1.t00446-RA"/>
    <property type="gene ID" value="nRc.2.0.1.g00446"/>
</dbReference>
<sequence>MPHAGLYDVRLWFKSAAAPVFGSKPVRADRWHPDPLVFDRLVLSGRFLPEDSVNETGAVNRSSRFSALYCNYFWTCSQQADCKSVWFHRDHRGYCCASPRIRNNIARAVKEEAANAIEVSKCAENVTNANPIVREINLQQNAAYMYIDASQSNISADSCLNIFGYSRSNIHWFHGSSS</sequence>
<evidence type="ECO:0000313" key="2">
    <source>
        <dbReference type="WBParaSite" id="nRc.2.0.1.t00446-RA"/>
    </source>
</evidence>
<accession>A0A915HGL9</accession>
<reference evidence="2" key="1">
    <citation type="submission" date="2022-11" db="UniProtKB">
        <authorList>
            <consortium name="WormBaseParasite"/>
        </authorList>
    </citation>
    <scope>IDENTIFICATION</scope>
</reference>
<evidence type="ECO:0000313" key="1">
    <source>
        <dbReference type="Proteomes" id="UP000887565"/>
    </source>
</evidence>
<name>A0A915HGL9_ROMCU</name>
<dbReference type="AlphaFoldDB" id="A0A915HGL9"/>
<protein>
    <submittedName>
        <fullName evidence="2">Uncharacterized protein</fullName>
    </submittedName>
</protein>
<organism evidence="1 2">
    <name type="scientific">Romanomermis culicivorax</name>
    <name type="common">Nematode worm</name>
    <dbReference type="NCBI Taxonomy" id="13658"/>
    <lineage>
        <taxon>Eukaryota</taxon>
        <taxon>Metazoa</taxon>
        <taxon>Ecdysozoa</taxon>
        <taxon>Nematoda</taxon>
        <taxon>Enoplea</taxon>
        <taxon>Dorylaimia</taxon>
        <taxon>Mermithida</taxon>
        <taxon>Mermithoidea</taxon>
        <taxon>Mermithidae</taxon>
        <taxon>Romanomermis</taxon>
    </lineage>
</organism>
<keyword evidence="1" id="KW-1185">Reference proteome</keyword>